<dbReference type="GO" id="GO:0045148">
    <property type="term" value="F:tripeptide aminopeptidase activity"/>
    <property type="evidence" value="ECO:0007669"/>
    <property type="project" value="UniProtKB-UniRule"/>
</dbReference>
<feature type="binding site" evidence="11">
    <location>
        <position position="140"/>
    </location>
    <ligand>
        <name>Zn(2+)</name>
        <dbReference type="ChEBI" id="CHEBI:29105"/>
        <label>1</label>
    </ligand>
</feature>
<comment type="cofactor">
    <cofactor evidence="11">
        <name>Zn(2+)</name>
        <dbReference type="ChEBI" id="CHEBI:29105"/>
    </cofactor>
    <text evidence="11">Binds 2 Zn(2+) ions per subunit.</text>
</comment>
<dbReference type="GO" id="GO:0008270">
    <property type="term" value="F:zinc ion binding"/>
    <property type="evidence" value="ECO:0007669"/>
    <property type="project" value="InterPro"/>
</dbReference>
<dbReference type="SUPFAM" id="SSF55031">
    <property type="entry name" value="Bacterial exopeptidase dimerisation domain"/>
    <property type="match status" value="1"/>
</dbReference>
<dbReference type="InterPro" id="IPR002933">
    <property type="entry name" value="Peptidase_M20"/>
</dbReference>
<dbReference type="EC" id="3.4.11.4" evidence="9"/>
<comment type="similarity">
    <text evidence="2">Belongs to the peptidase M20B family.</text>
</comment>
<evidence type="ECO:0000256" key="4">
    <source>
        <dbReference type="ARBA" id="ARBA00022670"/>
    </source>
</evidence>
<feature type="binding site" evidence="11">
    <location>
        <position position="140"/>
    </location>
    <ligand>
        <name>Zn(2+)</name>
        <dbReference type="ChEBI" id="CHEBI:29105"/>
        <label>2</label>
    </ligand>
</feature>
<dbReference type="GO" id="GO:0006518">
    <property type="term" value="P:peptide metabolic process"/>
    <property type="evidence" value="ECO:0007669"/>
    <property type="project" value="InterPro"/>
</dbReference>
<dbReference type="GO" id="GO:0006508">
    <property type="term" value="P:proteolysis"/>
    <property type="evidence" value="ECO:0007669"/>
    <property type="project" value="UniProtKB-UniRule"/>
</dbReference>
<dbReference type="AlphaFoldDB" id="A0A1S8TK34"/>
<keyword evidence="5 11" id="KW-0479">Metal-binding</keyword>
<evidence type="ECO:0000256" key="10">
    <source>
        <dbReference type="PIRSR" id="PIRSR037215-1"/>
    </source>
</evidence>
<dbReference type="InterPro" id="IPR036264">
    <property type="entry name" value="Bact_exopeptidase_dim_dom"/>
</dbReference>
<dbReference type="NCBIfam" id="NF009920">
    <property type="entry name" value="PRK13381.1"/>
    <property type="match status" value="1"/>
</dbReference>
<dbReference type="Gene3D" id="3.30.70.360">
    <property type="match status" value="1"/>
</dbReference>
<organism evidence="13 14">
    <name type="scientific">Clostridium puniceum</name>
    <dbReference type="NCBI Taxonomy" id="29367"/>
    <lineage>
        <taxon>Bacteria</taxon>
        <taxon>Bacillati</taxon>
        <taxon>Bacillota</taxon>
        <taxon>Clostridia</taxon>
        <taxon>Eubacteriales</taxon>
        <taxon>Clostridiaceae</taxon>
        <taxon>Clostridium</taxon>
    </lineage>
</organism>
<evidence type="ECO:0000256" key="8">
    <source>
        <dbReference type="ARBA" id="ARBA00023049"/>
    </source>
</evidence>
<dbReference type="InterPro" id="IPR011650">
    <property type="entry name" value="Peptidase_M20_dimer"/>
</dbReference>
<evidence type="ECO:0000256" key="11">
    <source>
        <dbReference type="PIRSR" id="PIRSR037215-2"/>
    </source>
</evidence>
<dbReference type="InterPro" id="IPR010161">
    <property type="entry name" value="Peptidase_M20B"/>
</dbReference>
<accession>A0A1S8TK34</accession>
<comment type="catalytic activity">
    <reaction evidence="1">
        <text>Release of the N-terminal residue from a tripeptide.</text>
        <dbReference type="EC" id="3.4.11.4"/>
    </reaction>
</comment>
<dbReference type="Pfam" id="PF01546">
    <property type="entry name" value="Peptidase_M20"/>
    <property type="match status" value="1"/>
</dbReference>
<dbReference type="NCBIfam" id="TIGR01882">
    <property type="entry name" value="peptidase-T"/>
    <property type="match status" value="1"/>
</dbReference>
<dbReference type="OrthoDB" id="9804934at2"/>
<dbReference type="EMBL" id="LZZM01000132">
    <property type="protein sequence ID" value="OOM78143.1"/>
    <property type="molecule type" value="Genomic_DNA"/>
</dbReference>
<feature type="binding site" evidence="11">
    <location>
        <position position="78"/>
    </location>
    <ligand>
        <name>Zn(2+)</name>
        <dbReference type="ChEBI" id="CHEBI:29105"/>
        <label>1</label>
    </ligand>
</feature>
<evidence type="ECO:0000256" key="3">
    <source>
        <dbReference type="ARBA" id="ARBA00022438"/>
    </source>
</evidence>
<dbReference type="InterPro" id="IPR001261">
    <property type="entry name" value="ArgE/DapE_CS"/>
</dbReference>
<dbReference type="CDD" id="cd03892">
    <property type="entry name" value="M20_peptT"/>
    <property type="match status" value="1"/>
</dbReference>
<evidence type="ECO:0000256" key="5">
    <source>
        <dbReference type="ARBA" id="ARBA00022723"/>
    </source>
</evidence>
<keyword evidence="3 13" id="KW-0031">Aminopeptidase</keyword>
<keyword evidence="8" id="KW-0482">Metalloprotease</keyword>
<keyword evidence="4" id="KW-0645">Protease</keyword>
<dbReference type="Pfam" id="PF07687">
    <property type="entry name" value="M20_dimer"/>
    <property type="match status" value="1"/>
</dbReference>
<feature type="binding site" evidence="11">
    <location>
        <position position="196"/>
    </location>
    <ligand>
        <name>Zn(2+)</name>
        <dbReference type="ChEBI" id="CHEBI:29105"/>
        <label>1</label>
    </ligand>
</feature>
<sequence>MKAYERLLKYVKVHTTSDENSDTHPTTLRQFDLAKLLVEEMKELGICDVKLDDNCYVYGYIPATKGYEDKPSIGLIAHIDTAPAANGNNVKPQVIENYDGGDVILKGNNSILSPERFPHLKTLKGRTLITTDGTSLLGADDKAGIAEILTACEVIMKENIPHGKICIGFTPDEEVGLGAHLFDVKNFGADFAYTIDGGIEGEIAYENFNAALAKVEVSGVSVHPGSAKNTMINALNVAIEFNSMLPAAERPENTEEYEGFYYLEKFSGNTDNAIMEYILRDHDHVKFEVKKSMMKLAEKLINEKYGEGTIKITLKDQYKNMVELIKPCYHLVDNALEAMKSLSVTPIIEPIRGGTDGATLSYMGLPCPNLGTGGFAYHGEFEHITAEGMDICTNIIVEILKRYTH</sequence>
<feature type="active site" description="Proton acceptor" evidence="10">
    <location>
        <position position="173"/>
    </location>
</feature>
<gene>
    <name evidence="13" type="primary">pepT_2</name>
    <name evidence="13" type="ORF">CLPUN_20020</name>
</gene>
<evidence type="ECO:0000256" key="7">
    <source>
        <dbReference type="ARBA" id="ARBA00022833"/>
    </source>
</evidence>
<keyword evidence="7 11" id="KW-0862">Zinc</keyword>
<evidence type="ECO:0000256" key="2">
    <source>
        <dbReference type="ARBA" id="ARBA00009692"/>
    </source>
</evidence>
<reference evidence="13 14" key="1">
    <citation type="submission" date="2016-05" db="EMBL/GenBank/DDBJ databases">
        <title>Microbial solvent formation.</title>
        <authorList>
            <person name="Poehlein A."/>
            <person name="Montoya Solano J.D."/>
            <person name="Flitsch S."/>
            <person name="Krabben P."/>
            <person name="Duerre P."/>
            <person name="Daniel R."/>
        </authorList>
    </citation>
    <scope>NUCLEOTIDE SEQUENCE [LARGE SCALE GENOMIC DNA]</scope>
    <source>
        <strain evidence="13 14">DSM 2619</strain>
    </source>
</reference>
<dbReference type="PIRSF" id="PIRSF037215">
    <property type="entry name" value="Peptidase_M20B"/>
    <property type="match status" value="1"/>
</dbReference>
<keyword evidence="6 13" id="KW-0378">Hydrolase</keyword>
<dbReference type="Gene3D" id="3.40.630.10">
    <property type="entry name" value="Zn peptidases"/>
    <property type="match status" value="1"/>
</dbReference>
<dbReference type="SUPFAM" id="SSF53187">
    <property type="entry name" value="Zn-dependent exopeptidases"/>
    <property type="match status" value="1"/>
</dbReference>
<evidence type="ECO:0000259" key="12">
    <source>
        <dbReference type="Pfam" id="PF07687"/>
    </source>
</evidence>
<protein>
    <recommendedName>
        <fullName evidence="9">Peptidase T</fullName>
        <ecNumber evidence="9">3.4.11.4</ecNumber>
    </recommendedName>
</protein>
<evidence type="ECO:0000256" key="9">
    <source>
        <dbReference type="NCBIfam" id="TIGR01882"/>
    </source>
</evidence>
<dbReference type="STRING" id="29367.CLPUN_20020"/>
<dbReference type="NCBIfam" id="NF003976">
    <property type="entry name" value="PRK05469.1"/>
    <property type="match status" value="1"/>
</dbReference>
<feature type="domain" description="Peptidase M20 dimerisation" evidence="12">
    <location>
        <begin position="205"/>
        <end position="308"/>
    </location>
</feature>
<dbReference type="PANTHER" id="PTHR42994:SF1">
    <property type="entry name" value="PEPTIDASE T"/>
    <property type="match status" value="1"/>
</dbReference>
<feature type="binding site" evidence="11">
    <location>
        <position position="378"/>
    </location>
    <ligand>
        <name>Zn(2+)</name>
        <dbReference type="ChEBI" id="CHEBI:29105"/>
        <label>2</label>
    </ligand>
</feature>
<evidence type="ECO:0000256" key="1">
    <source>
        <dbReference type="ARBA" id="ARBA00000870"/>
    </source>
</evidence>
<evidence type="ECO:0000313" key="13">
    <source>
        <dbReference type="EMBL" id="OOM78143.1"/>
    </source>
</evidence>
<dbReference type="Proteomes" id="UP000190890">
    <property type="component" value="Unassembled WGS sequence"/>
</dbReference>
<feature type="active site" evidence="10">
    <location>
        <position position="80"/>
    </location>
</feature>
<dbReference type="PROSITE" id="PS00759">
    <property type="entry name" value="ARGE_DAPE_CPG2_2"/>
    <property type="match status" value="1"/>
</dbReference>
<evidence type="ECO:0000256" key="6">
    <source>
        <dbReference type="ARBA" id="ARBA00022801"/>
    </source>
</evidence>
<evidence type="ECO:0000313" key="14">
    <source>
        <dbReference type="Proteomes" id="UP000190890"/>
    </source>
</evidence>
<feature type="binding site" evidence="11">
    <location>
        <position position="174"/>
    </location>
    <ligand>
        <name>Zn(2+)</name>
        <dbReference type="ChEBI" id="CHEBI:29105"/>
        <label>2</label>
    </ligand>
</feature>
<proteinExistence type="inferred from homology"/>
<dbReference type="PANTHER" id="PTHR42994">
    <property type="entry name" value="PEPTIDASE T"/>
    <property type="match status" value="1"/>
</dbReference>
<dbReference type="RefSeq" id="WP_077847149.1">
    <property type="nucleotide sequence ID" value="NZ_LZZM01000132.1"/>
</dbReference>
<dbReference type="GO" id="GO:0008237">
    <property type="term" value="F:metallopeptidase activity"/>
    <property type="evidence" value="ECO:0007669"/>
    <property type="project" value="UniProtKB-KW"/>
</dbReference>
<dbReference type="PROSITE" id="PS00758">
    <property type="entry name" value="ARGE_DAPE_CPG2_1"/>
    <property type="match status" value="1"/>
</dbReference>
<comment type="caution">
    <text evidence="13">The sequence shown here is derived from an EMBL/GenBank/DDBJ whole genome shotgun (WGS) entry which is preliminary data.</text>
</comment>
<keyword evidence="14" id="KW-1185">Reference proteome</keyword>
<name>A0A1S8TK34_9CLOT</name>